<dbReference type="HOGENOM" id="CLU_112821_0_0_9"/>
<evidence type="ECO:0000259" key="1">
    <source>
        <dbReference type="Pfam" id="PF05076"/>
    </source>
</evidence>
<dbReference type="GeneID" id="34223202"/>
<dbReference type="AlphaFoldDB" id="A0A075LSR2"/>
<feature type="domain" description="Suppressor of fused-like" evidence="1">
    <location>
        <begin position="34"/>
        <end position="187"/>
    </location>
</feature>
<dbReference type="Pfam" id="PF05076">
    <property type="entry name" value="SUFU"/>
    <property type="match status" value="1"/>
</dbReference>
<gene>
    <name evidence="2" type="ORF">GZ22_13300</name>
</gene>
<proteinExistence type="predicted"/>
<evidence type="ECO:0000313" key="3">
    <source>
        <dbReference type="Proteomes" id="UP000027980"/>
    </source>
</evidence>
<dbReference type="Proteomes" id="UP000027980">
    <property type="component" value="Chromosome"/>
</dbReference>
<evidence type="ECO:0000313" key="2">
    <source>
        <dbReference type="EMBL" id="AIF67513.1"/>
    </source>
</evidence>
<dbReference type="RefSeq" id="WP_038563200.1">
    <property type="nucleotide sequence ID" value="NZ_CP008876.1"/>
</dbReference>
<sequence>MTITNENKIIARTALGIFGGKPNVSRYWDDNNDSNIDILAALDRPFNSITSYSTIGLSDYSIGYSVEEKPLRVEIVGASASTFEFFPNILSTCAFNIINNQLPVSPGEIFSDVVKMYYPKNDMEHILFSSPFLWEELETIDFPEKKVTWLLAVPISTKEYLYADKEGTEALEDLFEQKNIDIFDLNRNSII</sequence>
<dbReference type="EMBL" id="CP008876">
    <property type="protein sequence ID" value="AIF67513.1"/>
    <property type="molecule type" value="Genomic_DNA"/>
</dbReference>
<dbReference type="OrthoDB" id="8479146at2"/>
<protein>
    <recommendedName>
        <fullName evidence="1">Suppressor of fused-like domain-containing protein</fullName>
    </recommendedName>
</protein>
<organism evidence="2 3">
    <name type="scientific">Terribacillus saccharophilus</name>
    <dbReference type="NCBI Taxonomy" id="361277"/>
    <lineage>
        <taxon>Bacteria</taxon>
        <taxon>Bacillati</taxon>
        <taxon>Bacillota</taxon>
        <taxon>Bacilli</taxon>
        <taxon>Bacillales</taxon>
        <taxon>Bacillaceae</taxon>
        <taxon>Terribacillus</taxon>
    </lineage>
</organism>
<dbReference type="KEGG" id="tap:GZ22_13300"/>
<reference evidence="2 3" key="1">
    <citation type="submission" date="2014-07" db="EMBL/GenBank/DDBJ databases">
        <title>Complete genome sequence of a moderately halophilic bacterium Terribacillus aidingensis MP602, isolated from Cryptomeria fortunei in Tianmu mountain in China.</title>
        <authorList>
            <person name="Wang Y."/>
            <person name="Lu P."/>
            <person name="Zhang L."/>
        </authorList>
    </citation>
    <scope>NUCLEOTIDE SEQUENCE [LARGE SCALE GENOMIC DNA]</scope>
    <source>
        <strain evidence="2 3">MP602</strain>
    </source>
</reference>
<accession>A0A075LSR2</accession>
<name>A0A075LSR2_9BACI</name>
<dbReference type="InterPro" id="IPR020941">
    <property type="entry name" value="SUFU-like_domain"/>
</dbReference>